<keyword evidence="2" id="KW-0575">Peroxidase</keyword>
<dbReference type="GO" id="GO:0004601">
    <property type="term" value="F:peroxidase activity"/>
    <property type="evidence" value="ECO:0007669"/>
    <property type="project" value="UniProtKB-KW"/>
</dbReference>
<accession>A0A5J4R2Y5</accession>
<gene>
    <name evidence="4" type="ORF">EZS27_023136</name>
</gene>
<evidence type="ECO:0000256" key="1">
    <source>
        <dbReference type="ARBA" id="ARBA00006926"/>
    </source>
</evidence>
<dbReference type="PANTHER" id="PTHR11592:SF78">
    <property type="entry name" value="GLUTATHIONE PEROXIDASE"/>
    <property type="match status" value="1"/>
</dbReference>
<dbReference type="InterPro" id="IPR029759">
    <property type="entry name" value="GPX_AS"/>
</dbReference>
<keyword evidence="3" id="KW-0560">Oxidoreductase</keyword>
<dbReference type="AlphaFoldDB" id="A0A5J4R2Y5"/>
<dbReference type="InterPro" id="IPR036249">
    <property type="entry name" value="Thioredoxin-like_sf"/>
</dbReference>
<dbReference type="PRINTS" id="PR01011">
    <property type="entry name" value="GLUTPROXDASE"/>
</dbReference>
<proteinExistence type="inferred from homology"/>
<sequence>MKRNIFKSWYMANISRLNLKTILIFTLMTTVFTQSGMAEEKNFHSFTVKTIDGKDIKLSTFKGKKILVVNVASKCGLTPQYEKLQALYEQYKDKDFIIVGFPANNFGAQEPGTNEEILTFCSSTYNVTFPMMSKISVKGEDIVPLYEWLTQKTLNGKEDAPVSWNFQKFMIDQKGDWVGFVEPKTDPFAEEIVKWIEGNE</sequence>
<evidence type="ECO:0008006" key="5">
    <source>
        <dbReference type="Google" id="ProtNLM"/>
    </source>
</evidence>
<dbReference type="InterPro" id="IPR000889">
    <property type="entry name" value="Glutathione_peroxidase"/>
</dbReference>
<dbReference type="PROSITE" id="PS00460">
    <property type="entry name" value="GLUTATHIONE_PEROXID_1"/>
    <property type="match status" value="1"/>
</dbReference>
<comment type="caution">
    <text evidence="4">The sequence shown here is derived from an EMBL/GenBank/DDBJ whole genome shotgun (WGS) entry which is preliminary data.</text>
</comment>
<dbReference type="Gene3D" id="3.40.30.10">
    <property type="entry name" value="Glutaredoxin"/>
    <property type="match status" value="1"/>
</dbReference>
<evidence type="ECO:0000256" key="3">
    <source>
        <dbReference type="ARBA" id="ARBA00023002"/>
    </source>
</evidence>
<organism evidence="4">
    <name type="scientific">termite gut metagenome</name>
    <dbReference type="NCBI Taxonomy" id="433724"/>
    <lineage>
        <taxon>unclassified sequences</taxon>
        <taxon>metagenomes</taxon>
        <taxon>organismal metagenomes</taxon>
    </lineage>
</organism>
<reference evidence="4" key="1">
    <citation type="submission" date="2019-03" db="EMBL/GenBank/DDBJ databases">
        <title>Single cell metagenomics reveals metabolic interactions within the superorganism composed of flagellate Streblomastix strix and complex community of Bacteroidetes bacteria on its surface.</title>
        <authorList>
            <person name="Treitli S.C."/>
            <person name="Kolisko M."/>
            <person name="Husnik F."/>
            <person name="Keeling P."/>
            <person name="Hampl V."/>
        </authorList>
    </citation>
    <scope>NUCLEOTIDE SEQUENCE</scope>
    <source>
        <strain evidence="4">STM</strain>
    </source>
</reference>
<dbReference type="EMBL" id="SNRY01001908">
    <property type="protein sequence ID" value="KAA6327918.1"/>
    <property type="molecule type" value="Genomic_DNA"/>
</dbReference>
<dbReference type="GO" id="GO:0034599">
    <property type="term" value="P:cellular response to oxidative stress"/>
    <property type="evidence" value="ECO:0007669"/>
    <property type="project" value="TreeGrafter"/>
</dbReference>
<dbReference type="SUPFAM" id="SSF52833">
    <property type="entry name" value="Thioredoxin-like"/>
    <property type="match status" value="1"/>
</dbReference>
<evidence type="ECO:0000256" key="2">
    <source>
        <dbReference type="ARBA" id="ARBA00022559"/>
    </source>
</evidence>
<dbReference type="PROSITE" id="PS51355">
    <property type="entry name" value="GLUTATHIONE_PEROXID_3"/>
    <property type="match status" value="1"/>
</dbReference>
<protein>
    <recommendedName>
        <fullName evidence="5">Glutathione peroxidase</fullName>
    </recommendedName>
</protein>
<dbReference type="CDD" id="cd00340">
    <property type="entry name" value="GSH_Peroxidase"/>
    <property type="match status" value="1"/>
</dbReference>
<name>A0A5J4R2Y5_9ZZZZ</name>
<evidence type="ECO:0000313" key="4">
    <source>
        <dbReference type="EMBL" id="KAA6327918.1"/>
    </source>
</evidence>
<dbReference type="FunFam" id="3.40.30.10:FF:000010">
    <property type="entry name" value="Glutathione peroxidase"/>
    <property type="match status" value="1"/>
</dbReference>
<comment type="similarity">
    <text evidence="1">Belongs to the glutathione peroxidase family.</text>
</comment>
<dbReference type="PANTHER" id="PTHR11592">
    <property type="entry name" value="GLUTATHIONE PEROXIDASE"/>
    <property type="match status" value="1"/>
</dbReference>
<dbReference type="PIRSF" id="PIRSF000303">
    <property type="entry name" value="Glutathion_perox"/>
    <property type="match status" value="1"/>
</dbReference>
<dbReference type="Pfam" id="PF00255">
    <property type="entry name" value="GSHPx"/>
    <property type="match status" value="1"/>
</dbReference>